<dbReference type="PROSITE" id="PS50994">
    <property type="entry name" value="INTEGRASE"/>
    <property type="match status" value="1"/>
</dbReference>
<dbReference type="GO" id="GO:0003676">
    <property type="term" value="F:nucleic acid binding"/>
    <property type="evidence" value="ECO:0007669"/>
    <property type="project" value="InterPro"/>
</dbReference>
<dbReference type="Pfam" id="PF13333">
    <property type="entry name" value="rve_2"/>
    <property type="match status" value="1"/>
</dbReference>
<dbReference type="PANTHER" id="PTHR46889:SF4">
    <property type="entry name" value="TRANSPOSASE INSO FOR INSERTION SEQUENCE ELEMENT IS911B-RELATED"/>
    <property type="match status" value="1"/>
</dbReference>
<dbReference type="AlphaFoldDB" id="A0A1H7R262"/>
<dbReference type="SUPFAM" id="SSF53098">
    <property type="entry name" value="Ribonuclease H-like"/>
    <property type="match status" value="1"/>
</dbReference>
<protein>
    <submittedName>
        <fullName evidence="2">Integrase core domain-containing protein</fullName>
    </submittedName>
</protein>
<reference evidence="3" key="1">
    <citation type="submission" date="2016-10" db="EMBL/GenBank/DDBJ databases">
        <authorList>
            <person name="Varghese N."/>
            <person name="Submissions S."/>
        </authorList>
    </citation>
    <scope>NUCLEOTIDE SEQUENCE [LARGE SCALE GENOMIC DNA]</scope>
    <source>
        <strain evidence="3">DSM 17044</strain>
    </source>
</reference>
<dbReference type="Proteomes" id="UP000182719">
    <property type="component" value="Unassembled WGS sequence"/>
</dbReference>
<organism evidence="2 3">
    <name type="scientific">Stigmatella aurantiaca</name>
    <dbReference type="NCBI Taxonomy" id="41"/>
    <lineage>
        <taxon>Bacteria</taxon>
        <taxon>Pseudomonadati</taxon>
        <taxon>Myxococcota</taxon>
        <taxon>Myxococcia</taxon>
        <taxon>Myxococcales</taxon>
        <taxon>Cystobacterineae</taxon>
        <taxon>Archangiaceae</taxon>
        <taxon>Stigmatella</taxon>
    </lineage>
</organism>
<gene>
    <name evidence="2" type="ORF">SAMN05444354_106356</name>
</gene>
<dbReference type="InterPro" id="IPR048020">
    <property type="entry name" value="Transpos_IS3"/>
</dbReference>
<dbReference type="PANTHER" id="PTHR46889">
    <property type="entry name" value="TRANSPOSASE INSF FOR INSERTION SEQUENCE IS3B-RELATED"/>
    <property type="match status" value="1"/>
</dbReference>
<proteinExistence type="predicted"/>
<dbReference type="InterPro" id="IPR001584">
    <property type="entry name" value="Integrase_cat-core"/>
</dbReference>
<sequence length="163" mass="18513">MPRPTHPYVWTAEGWLYLAVVMDLFSRKVVGWAMGEHIDRHLVLSGLQMALEGRAPPKGLLHHSDRGSQYASSDYQQALAARGIECSMSRKGNCWDNAVVESFFSSLKQELVYRTDFATRQQARSALFEYIEVFYNRQRRHSTLGYLSPVDFENAALPVTLAA</sequence>
<evidence type="ECO:0000313" key="3">
    <source>
        <dbReference type="Proteomes" id="UP000182719"/>
    </source>
</evidence>
<dbReference type="InterPro" id="IPR036397">
    <property type="entry name" value="RNaseH_sf"/>
</dbReference>
<dbReference type="InterPro" id="IPR050900">
    <property type="entry name" value="Transposase_IS3/IS150/IS904"/>
</dbReference>
<keyword evidence="3" id="KW-1185">Reference proteome</keyword>
<dbReference type="EMBL" id="FOAP01000006">
    <property type="protein sequence ID" value="SEL54262.1"/>
    <property type="molecule type" value="Genomic_DNA"/>
</dbReference>
<dbReference type="NCBIfam" id="NF033516">
    <property type="entry name" value="transpos_IS3"/>
    <property type="match status" value="1"/>
</dbReference>
<dbReference type="InterPro" id="IPR012337">
    <property type="entry name" value="RNaseH-like_sf"/>
</dbReference>
<name>A0A1H7R262_STIAU</name>
<dbReference type="GO" id="GO:0015074">
    <property type="term" value="P:DNA integration"/>
    <property type="evidence" value="ECO:0007669"/>
    <property type="project" value="InterPro"/>
</dbReference>
<dbReference type="Pfam" id="PF00665">
    <property type="entry name" value="rve"/>
    <property type="match status" value="1"/>
</dbReference>
<accession>A0A1H7R262</accession>
<feature type="domain" description="Integrase catalytic" evidence="1">
    <location>
        <begin position="1"/>
        <end position="157"/>
    </location>
</feature>
<evidence type="ECO:0000259" key="1">
    <source>
        <dbReference type="PROSITE" id="PS50994"/>
    </source>
</evidence>
<evidence type="ECO:0000313" key="2">
    <source>
        <dbReference type="EMBL" id="SEL54262.1"/>
    </source>
</evidence>
<dbReference type="Gene3D" id="3.30.420.10">
    <property type="entry name" value="Ribonuclease H-like superfamily/Ribonuclease H"/>
    <property type="match status" value="1"/>
</dbReference>